<comment type="subunit">
    <text evidence="10">The type I restriction/modification system is composed of three polypeptides R, M and S.</text>
</comment>
<dbReference type="SMART" id="SM00487">
    <property type="entry name" value="DEXDc"/>
    <property type="match status" value="1"/>
</dbReference>
<sequence>MSGIGQPERATQNRVTALFRDELQYRYLGDWSDRAGNSNIEEGLLTAWLSGAGYAQAQISRALDILRREADNHGRTLYGNNQAVYGLLRYGVPVKTEAGKPTETVHLIDWREPQNNDFALAEEVTLKGGHERRPDVVLYLNGIAIGVLELKSSRVSIGDGIRQSLSNQLPEFNAWFFSTVQCIFAGNDSEGLQYGTIKTEEKYFLKWKEDEADNSRFKLDKYLLKMCEKQRLIELLHDFVLFDGGVKKLPRVHQYFGIKAAQQHVRQKKGGIIWHTQGAGKSILMVLLAKWILETNPHARVAIITDRDELDKQIERVFTEAGETICRSSSGRDLMRQLGQARPRLLCSLVHKFGPDARGRKDREFDAFIKELEAQPSPTVGEVFVFVDECHRTQSGRLNRVMKAMMPDAAFIGFTGTPLLKQDKATSLEVFGGYIHTYKFSEAVEDGVVLDLVYEARDIDQKLGASEQIDQWFETKTKGLNDWQKDELKKQWGTMQNVLSSKARMDRVVADVIFDFAVKPRLSSERGNAILVASSIYEACKYFALFRKTPFKGRCAVVTSYNPQAKDVTLEEIGANTETDKQFIYNTYTELLKDVEASSGMTRTETYEEKVKALFIKEPANMKLLIVVDKLLTGFDAPPCTYLYIDKSMQDHGLFQAICRTNRLDGEDKDFGYIVDYKDLFNKVENAIAVYTSELDHSAGGADPEVMVKDRLKLGRERLDAAIEALALLCEPVEPPRTELEHIHYFCGNTEIPSDLAARGPHRAALYKGVVALIRAYANIADELEPAGYGAADIERIKRMQKHYLDLREIVRKAAGETLDLKPFEADMRHLIDTYIEASAPRKISPFDNLGLLDLIVNTGIASAIASQFGGLKGNKDAIAESIENNVRSKVIKEHLTDPAYYEKMSALLDEIIKLRKEKAIEYEEYLKRIAELAAKVQAGKGPGTPAQLDTPGRLALYNNLTDYTSPKKAAEPDAPYVDKDAALDLALKLDQAVKQKRPDGWRGVMAKEQMVKQALYEVLKDIDAVNRLYPIIFAQKEY</sequence>
<gene>
    <name evidence="12" type="ORF">GO606_04160</name>
</gene>
<dbReference type="CDD" id="cd22332">
    <property type="entry name" value="HsdR_N"/>
    <property type="match status" value="1"/>
</dbReference>
<dbReference type="RefSeq" id="WP_169117328.1">
    <property type="nucleotide sequence ID" value="NZ_WTVG02000038.1"/>
</dbReference>
<dbReference type="Pfam" id="PF22679">
    <property type="entry name" value="T1R_D3-like"/>
    <property type="match status" value="1"/>
</dbReference>
<dbReference type="CDD" id="cd18030">
    <property type="entry name" value="DEXHc_RE_I_HsdR"/>
    <property type="match status" value="1"/>
</dbReference>
<evidence type="ECO:0000256" key="4">
    <source>
        <dbReference type="ARBA" id="ARBA00022741"/>
    </source>
</evidence>
<keyword evidence="3" id="KW-0540">Nuclease</keyword>
<evidence type="ECO:0000256" key="9">
    <source>
        <dbReference type="ARBA" id="ARBA00023125"/>
    </source>
</evidence>
<evidence type="ECO:0000313" key="12">
    <source>
        <dbReference type="EMBL" id="NMG23925.1"/>
    </source>
</evidence>
<dbReference type="EMBL" id="WTVG01000007">
    <property type="protein sequence ID" value="NMG23925.1"/>
    <property type="molecule type" value="Genomic_DNA"/>
</dbReference>
<dbReference type="InterPro" id="IPR040980">
    <property type="entry name" value="SWI2_SNF2"/>
</dbReference>
<dbReference type="Gene3D" id="3.40.50.300">
    <property type="entry name" value="P-loop containing nucleotide triphosphate hydrolases"/>
    <property type="match status" value="2"/>
</dbReference>
<dbReference type="InterPro" id="IPR027417">
    <property type="entry name" value="P-loop_NTPase"/>
</dbReference>
<keyword evidence="7 10" id="KW-0378">Hydrolase</keyword>
<dbReference type="Pfam" id="PF04313">
    <property type="entry name" value="HSDR_N"/>
    <property type="match status" value="1"/>
</dbReference>
<keyword evidence="6" id="KW-0255">Endonuclease</keyword>
<evidence type="ECO:0000256" key="2">
    <source>
        <dbReference type="ARBA" id="ARBA00008598"/>
    </source>
</evidence>
<protein>
    <recommendedName>
        <fullName evidence="10">Type I restriction enzyme endonuclease subunit</fullName>
        <shortName evidence="10">R protein</shortName>
        <ecNumber evidence="10">3.1.21.3</ecNumber>
    </recommendedName>
</protein>
<dbReference type="NCBIfam" id="TIGR00348">
    <property type="entry name" value="hsdR"/>
    <property type="match status" value="1"/>
</dbReference>
<dbReference type="InterPro" id="IPR007409">
    <property type="entry name" value="Restrct_endonuc_type1_HsdR_N"/>
</dbReference>
<evidence type="ECO:0000256" key="6">
    <source>
        <dbReference type="ARBA" id="ARBA00022759"/>
    </source>
</evidence>
<dbReference type="PANTHER" id="PTHR30195">
    <property type="entry name" value="TYPE I SITE-SPECIFIC DEOXYRIBONUCLEASE PROTEIN SUBUNIT M AND R"/>
    <property type="match status" value="1"/>
</dbReference>
<reference evidence="12" key="1">
    <citation type="submission" date="2019-12" db="EMBL/GenBank/DDBJ databases">
        <title>Comparative genomics gives insights into the taxonomy of the Azoarcus-Aromatoleum group and reveals separate origins of nif in the plant-associated Azoarcus and non-plant-associated Aromatoleum sub-groups.</title>
        <authorList>
            <person name="Lafos M."/>
            <person name="Maluk M."/>
            <person name="Batista M."/>
            <person name="Junghare M."/>
            <person name="Carmona M."/>
            <person name="Faoro H."/>
            <person name="Cruz L.M."/>
            <person name="Battistoni F."/>
            <person name="De Souza E."/>
            <person name="Pedrosa F."/>
            <person name="Chen W.-M."/>
            <person name="Poole P.S."/>
            <person name="Dixon R.A."/>
            <person name="James E.K."/>
        </authorList>
    </citation>
    <scope>NUCLEOTIDE SEQUENCE</scope>
    <source>
        <strain evidence="12">LuFRes1</strain>
    </source>
</reference>
<keyword evidence="4 10" id="KW-0547">Nucleotide-binding</keyword>
<dbReference type="CDD" id="cd18800">
    <property type="entry name" value="SF2_C_EcoR124I-like"/>
    <property type="match status" value="1"/>
</dbReference>
<dbReference type="Pfam" id="PF18766">
    <property type="entry name" value="SWI2_SNF2"/>
    <property type="match status" value="1"/>
</dbReference>
<keyword evidence="5 10" id="KW-0680">Restriction system</keyword>
<evidence type="ECO:0000256" key="5">
    <source>
        <dbReference type="ARBA" id="ARBA00022747"/>
    </source>
</evidence>
<evidence type="ECO:0000313" key="13">
    <source>
        <dbReference type="Proteomes" id="UP000615989"/>
    </source>
</evidence>
<dbReference type="InterPro" id="IPR004473">
    <property type="entry name" value="Restrct_endonuc_typeI_HsdR"/>
</dbReference>
<comment type="caution">
    <text evidence="12">The sequence shown here is derived from an EMBL/GenBank/DDBJ whole genome shotgun (WGS) entry which is preliminary data.</text>
</comment>
<evidence type="ECO:0000256" key="8">
    <source>
        <dbReference type="ARBA" id="ARBA00022840"/>
    </source>
</evidence>
<dbReference type="PANTHER" id="PTHR30195:SF15">
    <property type="entry name" value="TYPE I RESTRICTION ENZYME HINDI ENDONUCLEASE SUBUNIT"/>
    <property type="match status" value="1"/>
</dbReference>
<organism evidence="12 13">
    <name type="scientific">Aromatoleum anaerobium</name>
    <dbReference type="NCBI Taxonomy" id="182180"/>
    <lineage>
        <taxon>Bacteria</taxon>
        <taxon>Pseudomonadati</taxon>
        <taxon>Pseudomonadota</taxon>
        <taxon>Betaproteobacteria</taxon>
        <taxon>Rhodocyclales</taxon>
        <taxon>Rhodocyclaceae</taxon>
        <taxon>Aromatoleum</taxon>
    </lineage>
</organism>
<comment type="catalytic activity">
    <reaction evidence="1 10">
        <text>Endonucleolytic cleavage of DNA to give random double-stranded fragments with terminal 5'-phosphates, ATP is simultaneously hydrolyzed.</text>
        <dbReference type="EC" id="3.1.21.3"/>
    </reaction>
</comment>
<dbReference type="Gene3D" id="3.90.1570.50">
    <property type="match status" value="1"/>
</dbReference>
<dbReference type="Proteomes" id="UP000615989">
    <property type="component" value="Unassembled WGS sequence"/>
</dbReference>
<dbReference type="EC" id="3.1.21.3" evidence="10"/>
<comment type="similarity">
    <text evidence="2 10">Belongs to the HsdR family.</text>
</comment>
<keyword evidence="13" id="KW-1185">Reference proteome</keyword>
<dbReference type="GO" id="GO:0009035">
    <property type="term" value="F:type I site-specific deoxyribonuclease activity"/>
    <property type="evidence" value="ECO:0007669"/>
    <property type="project" value="UniProtKB-EC"/>
</dbReference>
<evidence type="ECO:0000256" key="10">
    <source>
        <dbReference type="RuleBase" id="RU364115"/>
    </source>
</evidence>
<accession>A0ABX1PHF9</accession>
<proteinExistence type="inferred from homology"/>
<dbReference type="SUPFAM" id="SSF52540">
    <property type="entry name" value="P-loop containing nucleoside triphosphate hydrolases"/>
    <property type="match status" value="1"/>
</dbReference>
<feature type="domain" description="Helicase ATP-binding" evidence="11">
    <location>
        <begin position="262"/>
        <end position="436"/>
    </location>
</feature>
<dbReference type="InterPro" id="IPR051268">
    <property type="entry name" value="Type-I_R_enzyme_R_subunit"/>
</dbReference>
<dbReference type="PROSITE" id="PS51192">
    <property type="entry name" value="HELICASE_ATP_BIND_1"/>
    <property type="match status" value="1"/>
</dbReference>
<keyword evidence="8 10" id="KW-0067">ATP-binding</keyword>
<evidence type="ECO:0000256" key="1">
    <source>
        <dbReference type="ARBA" id="ARBA00000851"/>
    </source>
</evidence>
<evidence type="ECO:0000256" key="3">
    <source>
        <dbReference type="ARBA" id="ARBA00022722"/>
    </source>
</evidence>
<dbReference type="InterPro" id="IPR014001">
    <property type="entry name" value="Helicase_ATP-bd"/>
</dbReference>
<evidence type="ECO:0000259" key="11">
    <source>
        <dbReference type="PROSITE" id="PS51192"/>
    </source>
</evidence>
<evidence type="ECO:0000256" key="7">
    <source>
        <dbReference type="ARBA" id="ARBA00022801"/>
    </source>
</evidence>
<name>A0ABX1PHF9_9RHOO</name>
<keyword evidence="9 10" id="KW-0238">DNA-binding</keyword>
<comment type="function">
    <text evidence="10">Subunit R is required for both nuclease and ATPase activities, but not for modification.</text>
</comment>
<dbReference type="InterPro" id="IPR055180">
    <property type="entry name" value="HsdR_RecA-like_helicase_dom_2"/>
</dbReference>